<organism evidence="3 4">
    <name type="scientific">Carnegiea gigantea</name>
    <dbReference type="NCBI Taxonomy" id="171969"/>
    <lineage>
        <taxon>Eukaryota</taxon>
        <taxon>Viridiplantae</taxon>
        <taxon>Streptophyta</taxon>
        <taxon>Embryophyta</taxon>
        <taxon>Tracheophyta</taxon>
        <taxon>Spermatophyta</taxon>
        <taxon>Magnoliopsida</taxon>
        <taxon>eudicotyledons</taxon>
        <taxon>Gunneridae</taxon>
        <taxon>Pentapetalae</taxon>
        <taxon>Caryophyllales</taxon>
        <taxon>Cactineae</taxon>
        <taxon>Cactaceae</taxon>
        <taxon>Cactoideae</taxon>
        <taxon>Echinocereeae</taxon>
        <taxon>Carnegiea</taxon>
    </lineage>
</organism>
<name>A0A9Q1K7R9_9CARY</name>
<evidence type="ECO:0000256" key="1">
    <source>
        <dbReference type="SAM" id="MobiDB-lite"/>
    </source>
</evidence>
<feature type="compositionally biased region" description="Polar residues" evidence="1">
    <location>
        <begin position="365"/>
        <end position="381"/>
    </location>
</feature>
<feature type="compositionally biased region" description="Polar residues" evidence="1">
    <location>
        <begin position="512"/>
        <end position="531"/>
    </location>
</feature>
<feature type="region of interest" description="Disordered" evidence="1">
    <location>
        <begin position="466"/>
        <end position="577"/>
    </location>
</feature>
<feature type="compositionally biased region" description="Basic and acidic residues" evidence="1">
    <location>
        <begin position="132"/>
        <end position="142"/>
    </location>
</feature>
<evidence type="ECO:0000313" key="4">
    <source>
        <dbReference type="Proteomes" id="UP001153076"/>
    </source>
</evidence>
<feature type="region of interest" description="Disordered" evidence="1">
    <location>
        <begin position="625"/>
        <end position="711"/>
    </location>
</feature>
<feature type="region of interest" description="Disordered" evidence="1">
    <location>
        <begin position="727"/>
        <end position="763"/>
    </location>
</feature>
<feature type="transmembrane region" description="Helical" evidence="2">
    <location>
        <begin position="32"/>
        <end position="58"/>
    </location>
</feature>
<dbReference type="EMBL" id="JAKOGI010000275">
    <property type="protein sequence ID" value="KAJ8437916.1"/>
    <property type="molecule type" value="Genomic_DNA"/>
</dbReference>
<dbReference type="Proteomes" id="UP001153076">
    <property type="component" value="Unassembled WGS sequence"/>
</dbReference>
<dbReference type="AlphaFoldDB" id="A0A9Q1K7R9"/>
<accession>A0A9Q1K7R9</accession>
<evidence type="ECO:0000256" key="2">
    <source>
        <dbReference type="SAM" id="Phobius"/>
    </source>
</evidence>
<keyword evidence="4" id="KW-1185">Reference proteome</keyword>
<feature type="compositionally biased region" description="Basic and acidic residues" evidence="1">
    <location>
        <begin position="382"/>
        <end position="412"/>
    </location>
</feature>
<evidence type="ECO:0000313" key="3">
    <source>
        <dbReference type="EMBL" id="KAJ8437916.1"/>
    </source>
</evidence>
<dbReference type="PANTHER" id="PTHR33870:SF16">
    <property type="entry name" value="PROTEIN, PUTATIVE-RELATED"/>
    <property type="match status" value="1"/>
</dbReference>
<keyword evidence="2" id="KW-0472">Membrane</keyword>
<reference evidence="3" key="1">
    <citation type="submission" date="2022-04" db="EMBL/GenBank/DDBJ databases">
        <title>Carnegiea gigantea Genome sequencing and assembly v2.</title>
        <authorList>
            <person name="Copetti D."/>
            <person name="Sanderson M.J."/>
            <person name="Burquez A."/>
            <person name="Wojciechowski M.F."/>
        </authorList>
    </citation>
    <scope>NUCLEOTIDE SEQUENCE</scope>
    <source>
        <strain evidence="3">SGP5-SGP5p</strain>
        <tissue evidence="3">Aerial part</tissue>
    </source>
</reference>
<sequence length="918" mass="102256">MGIDVNDVKMFINGGFQYLIKTCRQWAKDHPFVSGVLLFFYLLYIFFPYLFSMLFYTFPSKTAEGISKHQANKEGFPSPLPTGDDPTIHKILEEEIIPMKMNKEKFLSDSLNLASEKTLSSTTSSDSDSEEENNKPQEKSDNLVEWTEDDQRNLMDLGSSEIERNKRLESLIAKRRARKLLSMQPRRTNFEYLGSHMSFDDHIYQVGVIARAFDDGSGSTPSIKLRTRNPFDLPYDPHEEKPVLTGDSFEEDLFPNVKKEARLCRHESFRLGGANSLGEHPLAKSLPSFFLKKPCFTQFQPESDVEENTEIPGGLSRGGNDPDPKPDRQELPREVQLRQTQCVRHDQPITSPPGEGNHQKFENETFVQNDDPTRLGSTSSTEGKKEKELEAKDNEDENIHIKSDATIVRDDDQLPQDPISKNKEQDDGEDSSSSSSSSTEIHVNATKNEAFRNSVKKVLTCLVLNPRSTGLQGKESLGASSSDPLQDSSPVAVLSTEMDERSLYTTQRHHSQTFSIASDMQVEVSETGSPTSGPPDPNSPTDRESLVYDGDVDKDANSGDEDLWAASPHPMRLGDMGTKFRLPDIIEESSNRASEFGIAHNADDPPILSGALEEEAVQARGVTALSLSPRSILPEESRQEVVDQKSTNGDIIEPRSSSSSSPLSSSSRSKGLDSQMQGKSEHLAEYLANLPPSETGSNTLEDPGPSHVHDTSAEVISILDESHSIFEMEEDKEESKESKLSEESQENSEETTSTSQLEAPKEACSTCEEHIKDDLIKKHDPDQAVFIAEQNDHPRRLEVRKCLLKRTYLLIRKRKGLSNCVPSNLRYQRFTLNELEQDGPKATTEEDISLREPLGHENEVIFGSLASGKEDTIDQSKSIEQPSNKLDKDVTVVSGNQTQNEVITASPRSSIIQASVLF</sequence>
<feature type="compositionally biased region" description="Basic and acidic residues" evidence="1">
    <location>
        <begin position="320"/>
        <end position="336"/>
    </location>
</feature>
<keyword evidence="2" id="KW-0812">Transmembrane</keyword>
<dbReference type="OrthoDB" id="1908091at2759"/>
<feature type="compositionally biased region" description="Basic and acidic residues" evidence="1">
    <location>
        <begin position="633"/>
        <end position="643"/>
    </location>
</feature>
<feature type="compositionally biased region" description="Basic and acidic residues" evidence="1">
    <location>
        <begin position="733"/>
        <end position="742"/>
    </location>
</feature>
<proteinExistence type="predicted"/>
<feature type="region of interest" description="Disordered" evidence="1">
    <location>
        <begin position="118"/>
        <end position="149"/>
    </location>
</feature>
<feature type="compositionally biased region" description="Polar residues" evidence="1">
    <location>
        <begin position="478"/>
        <end position="489"/>
    </location>
</feature>
<feature type="compositionally biased region" description="Basic and acidic residues" evidence="1">
    <location>
        <begin position="541"/>
        <end position="557"/>
    </location>
</feature>
<protein>
    <submittedName>
        <fullName evidence="3">Uncharacterized protein</fullName>
    </submittedName>
</protein>
<comment type="caution">
    <text evidence="3">The sequence shown here is derived from an EMBL/GenBank/DDBJ whole genome shotgun (WGS) entry which is preliminary data.</text>
</comment>
<keyword evidence="2" id="KW-1133">Transmembrane helix</keyword>
<dbReference type="PANTHER" id="PTHR33870">
    <property type="entry name" value="CARDIOMYOPATHY-ASSOCIATED PROTEIN"/>
    <property type="match status" value="1"/>
</dbReference>
<feature type="compositionally biased region" description="Low complexity" evidence="1">
    <location>
        <begin position="654"/>
        <end position="669"/>
    </location>
</feature>
<gene>
    <name evidence="3" type="ORF">Cgig2_031432</name>
</gene>
<feature type="region of interest" description="Disordered" evidence="1">
    <location>
        <begin position="301"/>
        <end position="450"/>
    </location>
</feature>